<dbReference type="Pfam" id="PF02123">
    <property type="entry name" value="RdRP_4"/>
    <property type="match status" value="1"/>
</dbReference>
<evidence type="ECO:0000256" key="5">
    <source>
        <dbReference type="ARBA" id="ARBA00022741"/>
    </source>
</evidence>
<comment type="similarity">
    <text evidence="1">Belongs to the totiviridae RNA-directed RNA polymerase family.</text>
</comment>
<comment type="catalytic activity">
    <reaction evidence="6 7">
        <text>RNA(n) + a ribonucleoside 5'-triphosphate = RNA(n+1) + diphosphate</text>
        <dbReference type="Rhea" id="RHEA:21248"/>
        <dbReference type="Rhea" id="RHEA-COMP:14527"/>
        <dbReference type="Rhea" id="RHEA-COMP:17342"/>
        <dbReference type="ChEBI" id="CHEBI:33019"/>
        <dbReference type="ChEBI" id="CHEBI:61557"/>
        <dbReference type="ChEBI" id="CHEBI:140395"/>
        <dbReference type="EC" id="2.7.7.48"/>
    </reaction>
</comment>
<keyword evidence="5 7" id="KW-0547">Nucleotide-binding</keyword>
<evidence type="ECO:0000256" key="6">
    <source>
        <dbReference type="ARBA" id="ARBA00048744"/>
    </source>
</evidence>
<protein>
    <recommendedName>
        <fullName evidence="7">RNA-directed RNA polymerase</fullName>
        <ecNumber evidence="7">2.7.7.48</ecNumber>
    </recommendedName>
</protein>
<keyword evidence="4 7" id="KW-0548">Nucleotidyltransferase</keyword>
<evidence type="ECO:0000256" key="1">
    <source>
        <dbReference type="ARBA" id="ARBA00010455"/>
    </source>
</evidence>
<dbReference type="EMBL" id="MK967421">
    <property type="protein sequence ID" value="QGX74234.1"/>
    <property type="molecule type" value="Genomic_RNA"/>
</dbReference>
<dbReference type="EC" id="2.7.7.48" evidence="7"/>
<name>A0A6B9ELS1_9VIRU</name>
<evidence type="ECO:0000256" key="3">
    <source>
        <dbReference type="ARBA" id="ARBA00022679"/>
    </source>
</evidence>
<evidence type="ECO:0000256" key="7">
    <source>
        <dbReference type="RuleBase" id="RU364050"/>
    </source>
</evidence>
<keyword evidence="9" id="KW-1185">Reference proteome</keyword>
<dbReference type="InterPro" id="IPR043502">
    <property type="entry name" value="DNA/RNA_pol_sf"/>
</dbReference>
<reference evidence="8" key="2">
    <citation type="submission" date="2019-05" db="EMBL/GenBank/DDBJ databases">
        <authorList>
            <person name="Liu J.-J."/>
        </authorList>
    </citation>
    <scope>NUCLEOTIDE SEQUENCE</scope>
    <source>
        <strain evidence="8">SC2</strain>
    </source>
</reference>
<sequence length="803" mass="90890">MSLALIGQSYGLVPFSESEFNLYEIIDTSVNMVGPMFVNIAGSAIHLHLVPFKKLGVTAMYINNKTKLPGMTPGALTRISRIQYGPSAFPYGNVEIDEILHHVLYVNKRALKDNLFKRRRPYLEGMFNGTFSPPHHKVSANHLRHCTQHELKRVGLKTFEIECPFVLNCADRLLSVGASEAFICGLLLWAAALPDEQKELIQASSIWCWEYTDEIDYAQKIKCHFSLRLKALQNLLGIDFTPFFELEVLVNRGPGTVDWDNEEKNRTQPNLCTIDSKYVYEQARKIFDVAVAEHSMLRPHKWKSFWEKRWQITPVGAIHSQHTADQQYIPKEQLVRSKLFTVCKMPMVDHDYFFNRPPEMHAWASKKLEWAKQRAMYGVDLTNFIHSAYGFSDMEDVLSSIFPIGKAATVDNVRETVNEVLRDTVPYCFDFEDFNSQHSIINMQAVMLAYKHAMGPKLSDTQCKSIDWVITSLENMVVHVPGRADYTAAATLLSGWRLTTAINTVLNYVYTQYMLDGEVVPSAHNGDDVLAGVTSLSTLVKLESNAEKANIRFQPSKCFLGSIAEFLRIDHKSGTGAQYLARGVATFVHGPTESVLPNDLTAVLKAMDTRRVEILERAGKPDIVNKVFVEMVKYSLSRWKTPIATAKILYDTHVSLGGLSTQITPQSLAHKIERVEVKRDKRDYDLDDNTQYFPGAYDYAETLTRSIISSVYKNKIAKSATRAILGTARDVKFGIRVRRTPPDKDYILRANQYGMYRGHTPGGKAIMALAHGVPLIDVNLSDSWVSSLLSYESNQLDVLRLWF</sequence>
<accession>A0A6B9ELS1</accession>
<keyword evidence="7" id="KW-0693">Viral RNA replication</keyword>
<evidence type="ECO:0000313" key="8">
    <source>
        <dbReference type="EMBL" id="QGX74234.1"/>
    </source>
</evidence>
<dbReference type="InterPro" id="IPR001795">
    <property type="entry name" value="RNA-dir_pol_luteovirus"/>
</dbReference>
<keyword evidence="3 7" id="KW-0808">Transferase</keyword>
<reference evidence="8" key="1">
    <citation type="journal article" date="2019" name="Virol. J.">
        <title>Characterization of Cronartium ribicola dsRNAs reveals novel members of the family Totiviridae and viral association with fungal virulence.</title>
        <authorList>
            <person name="Liu J.J."/>
            <person name="Xiang Y."/>
            <person name="Sniezko R.A."/>
            <person name="Schoettle A.W."/>
            <person name="Williams H."/>
            <person name="Zamany A."/>
        </authorList>
    </citation>
    <scope>NUCLEOTIDE SEQUENCE</scope>
    <source>
        <strain evidence="8">SC2</strain>
    </source>
</reference>
<keyword evidence="2 7" id="KW-0696">RNA-directed RNA polymerase</keyword>
<proteinExistence type="inferred from homology"/>
<dbReference type="GO" id="GO:0003968">
    <property type="term" value="F:RNA-directed RNA polymerase activity"/>
    <property type="evidence" value="ECO:0007669"/>
    <property type="project" value="UniProtKB-KW"/>
</dbReference>
<organism evidence="8 9">
    <name type="scientific">Cronartium ribicola totivirus 4</name>
    <dbReference type="NCBI Taxonomy" id="2687250"/>
    <lineage>
        <taxon>Viruses</taxon>
        <taxon>Riboviria</taxon>
        <taxon>Orthornavirae</taxon>
        <taxon>Duplornaviricota</taxon>
        <taxon>Chrymotiviricetes</taxon>
        <taxon>Ghabrivirales</taxon>
        <taxon>Alphatotivirineae</taxon>
        <taxon>Orthototiviridae</taxon>
        <taxon>Totivirus</taxon>
        <taxon>Totivirus nijyuichi</taxon>
    </lineage>
</organism>
<evidence type="ECO:0000256" key="4">
    <source>
        <dbReference type="ARBA" id="ARBA00022695"/>
    </source>
</evidence>
<evidence type="ECO:0000256" key="2">
    <source>
        <dbReference type="ARBA" id="ARBA00022484"/>
    </source>
</evidence>
<dbReference type="SUPFAM" id="SSF56672">
    <property type="entry name" value="DNA/RNA polymerases"/>
    <property type="match status" value="1"/>
</dbReference>
<dbReference type="GO" id="GO:0003723">
    <property type="term" value="F:RNA binding"/>
    <property type="evidence" value="ECO:0007669"/>
    <property type="project" value="InterPro"/>
</dbReference>
<evidence type="ECO:0000313" key="9">
    <source>
        <dbReference type="Proteomes" id="UP001180419"/>
    </source>
</evidence>
<dbReference type="GO" id="GO:0006351">
    <property type="term" value="P:DNA-templated transcription"/>
    <property type="evidence" value="ECO:0007669"/>
    <property type="project" value="InterPro"/>
</dbReference>
<dbReference type="GO" id="GO:0000166">
    <property type="term" value="F:nucleotide binding"/>
    <property type="evidence" value="ECO:0007669"/>
    <property type="project" value="UniProtKB-KW"/>
</dbReference>
<dbReference type="Proteomes" id="UP001180419">
    <property type="component" value="Segment"/>
</dbReference>